<dbReference type="InterPro" id="IPR014057">
    <property type="entry name" value="HI1420"/>
</dbReference>
<dbReference type="SUPFAM" id="SSF47413">
    <property type="entry name" value="lambda repressor-like DNA-binding domains"/>
    <property type="match status" value="1"/>
</dbReference>
<dbReference type="InterPro" id="IPR010982">
    <property type="entry name" value="Lambda_DNA-bd_dom_sf"/>
</dbReference>
<dbReference type="EMBL" id="CP017147">
    <property type="protein sequence ID" value="AOO82571.1"/>
    <property type="molecule type" value="Genomic_DNA"/>
</dbReference>
<dbReference type="PANTHER" id="PTHR40275">
    <property type="entry name" value="SSL7038 PROTEIN"/>
    <property type="match status" value="1"/>
</dbReference>
<dbReference type="PANTHER" id="PTHR40275:SF1">
    <property type="entry name" value="SSL7038 PROTEIN"/>
    <property type="match status" value="1"/>
</dbReference>
<dbReference type="OrthoDB" id="9798416at2"/>
<dbReference type="RefSeq" id="WP_069691777.1">
    <property type="nucleotide sequence ID" value="NZ_CP017147.1"/>
</dbReference>
<dbReference type="STRING" id="1526658.BHK69_20895"/>
<dbReference type="KEGG" id="bvv:BHK69_20895"/>
<reference evidence="1 2" key="1">
    <citation type="journal article" date="2015" name="Antonie Van Leeuwenhoek">
        <title>Bosea vaviloviae sp. nov., a new species of slow-growing rhizobia isolated from nodules of the relict species Vavilovia formosa (Stev.) Fed.</title>
        <authorList>
            <person name="Safronova V.I."/>
            <person name="Kuznetsova I.G."/>
            <person name="Sazanova A.L."/>
            <person name="Kimeklis A.K."/>
            <person name="Belimov A.A."/>
            <person name="Andronov E.E."/>
            <person name="Pinaev A.G."/>
            <person name="Chizhevskaya E.P."/>
            <person name="Pukhaev A.R."/>
            <person name="Popov K.P."/>
            <person name="Willems A."/>
            <person name="Tikhonovich I.A."/>
        </authorList>
    </citation>
    <scope>NUCLEOTIDE SEQUENCE [LARGE SCALE GENOMIC DNA]</scope>
    <source>
        <strain evidence="1 2">Vaf18</strain>
    </source>
</reference>
<evidence type="ECO:0000313" key="1">
    <source>
        <dbReference type="EMBL" id="AOO82571.1"/>
    </source>
</evidence>
<dbReference type="NCBIfam" id="TIGR02684">
    <property type="entry name" value="dnstrm_HI1420"/>
    <property type="match status" value="1"/>
</dbReference>
<keyword evidence="2" id="KW-1185">Reference proteome</keyword>
<dbReference type="GO" id="GO:0003677">
    <property type="term" value="F:DNA binding"/>
    <property type="evidence" value="ECO:0007669"/>
    <property type="project" value="InterPro"/>
</dbReference>
<proteinExistence type="predicted"/>
<name>A0A1D7U5B7_9HYPH</name>
<sequence length="106" mass="11403">MTDKLDDYDPADALKSDEAVELFLDDAFASGNARYIAQALGVVARAKGMTKIARETGLAREQLYKSLSENGNPTLETTLAVLKAIGFEMTGKRHVASPDPLQSLTS</sequence>
<organism evidence="1 2">
    <name type="scientific">Bosea vaviloviae</name>
    <dbReference type="NCBI Taxonomy" id="1526658"/>
    <lineage>
        <taxon>Bacteria</taxon>
        <taxon>Pseudomonadati</taxon>
        <taxon>Pseudomonadota</taxon>
        <taxon>Alphaproteobacteria</taxon>
        <taxon>Hyphomicrobiales</taxon>
        <taxon>Boseaceae</taxon>
        <taxon>Bosea</taxon>
    </lineage>
</organism>
<accession>A0A1D7U5B7</accession>
<evidence type="ECO:0000313" key="2">
    <source>
        <dbReference type="Proteomes" id="UP000094969"/>
    </source>
</evidence>
<protein>
    <submittedName>
        <fullName evidence="1">Putative addiction module antidote protein</fullName>
    </submittedName>
</protein>
<gene>
    <name evidence="1" type="ORF">BHK69_20895</name>
</gene>
<dbReference type="Pfam" id="PF21716">
    <property type="entry name" value="dnstrm_HI1420"/>
    <property type="match status" value="1"/>
</dbReference>
<dbReference type="Proteomes" id="UP000094969">
    <property type="component" value="Chromosome"/>
</dbReference>
<dbReference type="AlphaFoldDB" id="A0A1D7U5B7"/>